<accession>A0AAV5RGW1</accession>
<feature type="region of interest" description="Disordered" evidence="1">
    <location>
        <begin position="1"/>
        <end position="151"/>
    </location>
</feature>
<dbReference type="AlphaFoldDB" id="A0AAV5RGW1"/>
<evidence type="ECO:0000256" key="1">
    <source>
        <dbReference type="SAM" id="MobiDB-lite"/>
    </source>
</evidence>
<feature type="compositionally biased region" description="Low complexity" evidence="1">
    <location>
        <begin position="97"/>
        <end position="118"/>
    </location>
</feature>
<keyword evidence="3" id="KW-1185">Reference proteome</keyword>
<dbReference type="EMBL" id="BTGC01000003">
    <property type="protein sequence ID" value="GMM50363.1"/>
    <property type="molecule type" value="Genomic_DNA"/>
</dbReference>
<name>A0AAV5RGW1_STABA</name>
<feature type="compositionally biased region" description="Polar residues" evidence="1">
    <location>
        <begin position="66"/>
        <end position="80"/>
    </location>
</feature>
<feature type="compositionally biased region" description="Low complexity" evidence="1">
    <location>
        <begin position="32"/>
        <end position="55"/>
    </location>
</feature>
<sequence length="167" mass="17861">MIRFKLPAKKKKTVQEEEPLEIVTSSKSEIVTTSAAETSAASTAGAGASSGFSSTLNKGDYDQHGTQKGNTLAQAINGNSYKLEVTENENSDKYNPTSTDSSASLSSSTANTNSNSNSQIVSSTPVNKFSLPDILATLPPPPTEEDYSEVPVNQFVQRLKHLPTNRY</sequence>
<dbReference type="Proteomes" id="UP001362899">
    <property type="component" value="Unassembled WGS sequence"/>
</dbReference>
<organism evidence="2 3">
    <name type="scientific">Starmerella bacillaris</name>
    <name type="common">Yeast</name>
    <name type="synonym">Candida zemplinina</name>
    <dbReference type="NCBI Taxonomy" id="1247836"/>
    <lineage>
        <taxon>Eukaryota</taxon>
        <taxon>Fungi</taxon>
        <taxon>Dikarya</taxon>
        <taxon>Ascomycota</taxon>
        <taxon>Saccharomycotina</taxon>
        <taxon>Dipodascomycetes</taxon>
        <taxon>Dipodascales</taxon>
        <taxon>Trichomonascaceae</taxon>
        <taxon>Starmerella</taxon>
    </lineage>
</organism>
<reference evidence="2 3" key="1">
    <citation type="journal article" date="2023" name="Elife">
        <title>Identification of key yeast species and microbe-microbe interactions impacting larval growth of Drosophila in the wild.</title>
        <authorList>
            <person name="Mure A."/>
            <person name="Sugiura Y."/>
            <person name="Maeda R."/>
            <person name="Honda K."/>
            <person name="Sakurai N."/>
            <person name="Takahashi Y."/>
            <person name="Watada M."/>
            <person name="Katoh T."/>
            <person name="Gotoh A."/>
            <person name="Gotoh Y."/>
            <person name="Taniguchi I."/>
            <person name="Nakamura K."/>
            <person name="Hayashi T."/>
            <person name="Katayama T."/>
            <person name="Uemura T."/>
            <person name="Hattori Y."/>
        </authorList>
    </citation>
    <scope>NUCLEOTIDE SEQUENCE [LARGE SCALE GENOMIC DNA]</scope>
    <source>
        <strain evidence="2 3">SB-73</strain>
    </source>
</reference>
<gene>
    <name evidence="2" type="ORF">DASB73_013210</name>
</gene>
<evidence type="ECO:0000313" key="2">
    <source>
        <dbReference type="EMBL" id="GMM50363.1"/>
    </source>
</evidence>
<protein>
    <submittedName>
        <fullName evidence="2">Uncharacterized protein</fullName>
    </submittedName>
</protein>
<feature type="compositionally biased region" description="Basic residues" evidence="1">
    <location>
        <begin position="1"/>
        <end position="12"/>
    </location>
</feature>
<proteinExistence type="predicted"/>
<comment type="caution">
    <text evidence="2">The sequence shown here is derived from an EMBL/GenBank/DDBJ whole genome shotgun (WGS) entry which is preliminary data.</text>
</comment>
<evidence type="ECO:0000313" key="3">
    <source>
        <dbReference type="Proteomes" id="UP001362899"/>
    </source>
</evidence>